<evidence type="ECO:0000256" key="5">
    <source>
        <dbReference type="ARBA" id="ARBA00022753"/>
    </source>
</evidence>
<dbReference type="GO" id="GO:0030003">
    <property type="term" value="P:intracellular monoatomic cation homeostasis"/>
    <property type="evidence" value="ECO:0007669"/>
    <property type="project" value="UniProtKB-ARBA"/>
</dbReference>
<feature type="transmembrane region" description="Helical" evidence="12">
    <location>
        <begin position="158"/>
        <end position="176"/>
    </location>
</feature>
<dbReference type="GO" id="GO:0098771">
    <property type="term" value="P:inorganic ion homeostasis"/>
    <property type="evidence" value="ECO:0007669"/>
    <property type="project" value="UniProtKB-ARBA"/>
</dbReference>
<dbReference type="InterPro" id="IPR026765">
    <property type="entry name" value="Tmem163"/>
</dbReference>
<gene>
    <name evidence="14" type="ORF">GALMADRAFT_220132</name>
</gene>
<feature type="transmembrane region" description="Helical" evidence="12">
    <location>
        <begin position="119"/>
        <end position="138"/>
    </location>
</feature>
<reference evidence="15" key="1">
    <citation type="journal article" date="2014" name="Proc. Natl. Acad. Sci. U.S.A.">
        <title>Extensive sampling of basidiomycete genomes demonstrates inadequacy of the white-rot/brown-rot paradigm for wood decay fungi.</title>
        <authorList>
            <person name="Riley R."/>
            <person name="Salamov A.A."/>
            <person name="Brown D.W."/>
            <person name="Nagy L.G."/>
            <person name="Floudas D."/>
            <person name="Held B.W."/>
            <person name="Levasseur A."/>
            <person name="Lombard V."/>
            <person name="Morin E."/>
            <person name="Otillar R."/>
            <person name="Lindquist E.A."/>
            <person name="Sun H."/>
            <person name="LaButti K.M."/>
            <person name="Schmutz J."/>
            <person name="Jabbour D."/>
            <person name="Luo H."/>
            <person name="Baker S.E."/>
            <person name="Pisabarro A.G."/>
            <person name="Walton J.D."/>
            <person name="Blanchette R.A."/>
            <person name="Henrissat B."/>
            <person name="Martin F."/>
            <person name="Cullen D."/>
            <person name="Hibbett D.S."/>
            <person name="Grigoriev I.V."/>
        </authorList>
    </citation>
    <scope>NUCLEOTIDE SEQUENCE [LARGE SCALE GENOMIC DNA]</scope>
    <source>
        <strain evidence="15">CBS 339.88</strain>
    </source>
</reference>
<dbReference type="Gene3D" id="1.20.1510.10">
    <property type="entry name" value="Cation efflux protein transmembrane domain"/>
    <property type="match status" value="1"/>
</dbReference>
<evidence type="ECO:0000256" key="2">
    <source>
        <dbReference type="ARBA" id="ARBA00004644"/>
    </source>
</evidence>
<dbReference type="PANTHER" id="PTHR31937">
    <property type="entry name" value="TRANSMEMBRANE PROTEIN 163"/>
    <property type="match status" value="1"/>
</dbReference>
<evidence type="ECO:0000256" key="3">
    <source>
        <dbReference type="ARBA" id="ARBA00008731"/>
    </source>
</evidence>
<keyword evidence="5" id="KW-0967">Endosome</keyword>
<evidence type="ECO:0000256" key="10">
    <source>
        <dbReference type="ARBA" id="ARBA00023329"/>
    </source>
</evidence>
<evidence type="ECO:0000256" key="8">
    <source>
        <dbReference type="ARBA" id="ARBA00023018"/>
    </source>
</evidence>
<feature type="compositionally biased region" description="Acidic residues" evidence="11">
    <location>
        <begin position="315"/>
        <end position="324"/>
    </location>
</feature>
<feature type="transmembrane region" description="Helical" evidence="12">
    <location>
        <begin position="12"/>
        <end position="34"/>
    </location>
</feature>
<evidence type="ECO:0000256" key="9">
    <source>
        <dbReference type="ARBA" id="ARBA00023136"/>
    </source>
</evidence>
<dbReference type="InterPro" id="IPR027469">
    <property type="entry name" value="Cation_efflux_TMD_sf"/>
</dbReference>
<dbReference type="EMBL" id="KL142368">
    <property type="protein sequence ID" value="KDR84363.1"/>
    <property type="molecule type" value="Genomic_DNA"/>
</dbReference>
<evidence type="ECO:0000256" key="6">
    <source>
        <dbReference type="ARBA" id="ARBA00022833"/>
    </source>
</evidence>
<comment type="subcellular location">
    <subcellularLocation>
        <location evidence="2">Cytoplasmic vesicle</location>
        <location evidence="2">Secretory vesicle</location>
        <location evidence="2">Synaptic vesicle membrane</location>
        <topology evidence="2">Multi-pass membrane protein</topology>
    </subcellularLocation>
    <subcellularLocation>
        <location evidence="1">Early endosome membrane</location>
    </subcellularLocation>
</comment>
<dbReference type="HOGENOM" id="CLU_055677_0_0_1"/>
<evidence type="ECO:0000256" key="12">
    <source>
        <dbReference type="SAM" id="Phobius"/>
    </source>
</evidence>
<keyword evidence="4 12" id="KW-0812">Transmembrane</keyword>
<evidence type="ECO:0000259" key="13">
    <source>
        <dbReference type="Pfam" id="PF01545"/>
    </source>
</evidence>
<keyword evidence="6" id="KW-0862">Zinc</keyword>
<proteinExistence type="inferred from homology"/>
<feature type="compositionally biased region" description="Basic and acidic residues" evidence="11">
    <location>
        <begin position="302"/>
        <end position="314"/>
    </location>
</feature>
<feature type="transmembrane region" description="Helical" evidence="12">
    <location>
        <begin position="90"/>
        <end position="113"/>
    </location>
</feature>
<keyword evidence="10" id="KW-0968">Cytoplasmic vesicle</keyword>
<feature type="domain" description="Cation efflux protein transmembrane" evidence="13">
    <location>
        <begin position="16"/>
        <end position="208"/>
    </location>
</feature>
<keyword evidence="9 12" id="KW-0472">Membrane</keyword>
<sequence>MPPYRRLQQYAIAISIVSVIYNGVEGGLSIGFGAESKSRSLIFYGIQSAIEVVSALLVVWRFRNIAKPGEERKANLDAENLRFEKLGTTVIGILLIALALGTVASSIAILVLHQEPDSSNASLIISASAIVIMVLIWLPKRYLATALDSSTMRGEATCSLSCIQLTCVLFAGSLIFRLWHGGWWVDGATSMVLSILFGWEGFKMVRWASSSEFTGGCCEEDHHHGTEPESEPSEKDAELGISAKAKPTSGSRQGSCPTGDACKSGPECKSAPESDECESKAESGSENRSVGTSVPKANGIRVSEEKKPKALKDSGDDDCCSDCE</sequence>
<dbReference type="Pfam" id="PF01545">
    <property type="entry name" value="Cation_efflux"/>
    <property type="match status" value="1"/>
</dbReference>
<dbReference type="PANTHER" id="PTHR31937:SF2">
    <property type="entry name" value="TRANSMEMBRANE PROTEIN 163"/>
    <property type="match status" value="1"/>
</dbReference>
<dbReference type="GO" id="GO:0031901">
    <property type="term" value="C:early endosome membrane"/>
    <property type="evidence" value="ECO:0007669"/>
    <property type="project" value="UniProtKB-SubCell"/>
</dbReference>
<dbReference type="Proteomes" id="UP000027222">
    <property type="component" value="Unassembled WGS sequence"/>
</dbReference>
<comment type="similarity">
    <text evidence="3">Belongs to the TMEM163 family.</text>
</comment>
<evidence type="ECO:0000256" key="11">
    <source>
        <dbReference type="SAM" id="MobiDB-lite"/>
    </source>
</evidence>
<dbReference type="SUPFAM" id="SSF161111">
    <property type="entry name" value="Cation efflux protein transmembrane domain-like"/>
    <property type="match status" value="1"/>
</dbReference>
<evidence type="ECO:0000313" key="14">
    <source>
        <dbReference type="EMBL" id="KDR84363.1"/>
    </source>
</evidence>
<dbReference type="InterPro" id="IPR058533">
    <property type="entry name" value="Cation_efflux_TM"/>
</dbReference>
<evidence type="ECO:0000256" key="4">
    <source>
        <dbReference type="ARBA" id="ARBA00022692"/>
    </source>
</evidence>
<evidence type="ECO:0000256" key="1">
    <source>
        <dbReference type="ARBA" id="ARBA00004146"/>
    </source>
</evidence>
<feature type="transmembrane region" description="Helical" evidence="12">
    <location>
        <begin position="40"/>
        <end position="62"/>
    </location>
</feature>
<keyword evidence="15" id="KW-1185">Reference proteome</keyword>
<evidence type="ECO:0000313" key="15">
    <source>
        <dbReference type="Proteomes" id="UP000027222"/>
    </source>
</evidence>
<name>A0A067TZ65_GALM3</name>
<protein>
    <recommendedName>
        <fullName evidence="13">Cation efflux protein transmembrane domain-containing protein</fullName>
    </recommendedName>
</protein>
<feature type="compositionally biased region" description="Basic and acidic residues" evidence="11">
    <location>
        <begin position="219"/>
        <end position="238"/>
    </location>
</feature>
<accession>A0A067TZ65</accession>
<keyword evidence="7 12" id="KW-1133">Transmembrane helix</keyword>
<organism evidence="14 15">
    <name type="scientific">Galerina marginata (strain CBS 339.88)</name>
    <dbReference type="NCBI Taxonomy" id="685588"/>
    <lineage>
        <taxon>Eukaryota</taxon>
        <taxon>Fungi</taxon>
        <taxon>Dikarya</taxon>
        <taxon>Basidiomycota</taxon>
        <taxon>Agaricomycotina</taxon>
        <taxon>Agaricomycetes</taxon>
        <taxon>Agaricomycetidae</taxon>
        <taxon>Agaricales</taxon>
        <taxon>Agaricineae</taxon>
        <taxon>Strophariaceae</taxon>
        <taxon>Galerina</taxon>
    </lineage>
</organism>
<dbReference type="AlphaFoldDB" id="A0A067TZ65"/>
<evidence type="ECO:0000256" key="7">
    <source>
        <dbReference type="ARBA" id="ARBA00022989"/>
    </source>
</evidence>
<dbReference type="OrthoDB" id="5980560at2759"/>
<feature type="region of interest" description="Disordered" evidence="11">
    <location>
        <begin position="218"/>
        <end position="324"/>
    </location>
</feature>
<dbReference type="GO" id="GO:0008324">
    <property type="term" value="F:monoatomic cation transmembrane transporter activity"/>
    <property type="evidence" value="ECO:0007669"/>
    <property type="project" value="InterPro"/>
</dbReference>
<keyword evidence="8" id="KW-0770">Synapse</keyword>
<feature type="transmembrane region" description="Helical" evidence="12">
    <location>
        <begin position="182"/>
        <end position="199"/>
    </location>
</feature>